<accession>A0ABU0M9F8</accession>
<dbReference type="InterPro" id="IPR006076">
    <property type="entry name" value="FAD-dep_OxRdtase"/>
</dbReference>
<proteinExistence type="predicted"/>
<evidence type="ECO:0000313" key="6">
    <source>
        <dbReference type="EMBL" id="MDQ0517601.1"/>
    </source>
</evidence>
<evidence type="ECO:0000313" key="7">
    <source>
        <dbReference type="Proteomes" id="UP001223743"/>
    </source>
</evidence>
<dbReference type="SUPFAM" id="SSF51905">
    <property type="entry name" value="FAD/NAD(P)-binding domain"/>
    <property type="match status" value="2"/>
</dbReference>
<dbReference type="Pfam" id="PF01266">
    <property type="entry name" value="DAO"/>
    <property type="match status" value="1"/>
</dbReference>
<comment type="caution">
    <text evidence="6">The sequence shown here is derived from an EMBL/GenBank/DDBJ whole genome shotgun (WGS) entry which is preliminary data.</text>
</comment>
<keyword evidence="1" id="KW-0560">Oxidoreductase</keyword>
<dbReference type="Pfam" id="PF04324">
    <property type="entry name" value="Fer2_BFD"/>
    <property type="match status" value="1"/>
</dbReference>
<feature type="region of interest" description="Disordered" evidence="2">
    <location>
        <begin position="1"/>
        <end position="21"/>
    </location>
</feature>
<gene>
    <name evidence="6" type="ORF">QO015_003214</name>
</gene>
<dbReference type="Gene3D" id="3.50.50.60">
    <property type="entry name" value="FAD/NAD(P)-binding domain"/>
    <property type="match status" value="3"/>
</dbReference>
<dbReference type="PANTHER" id="PTHR42949:SF3">
    <property type="entry name" value="ANAEROBIC GLYCEROL-3-PHOSPHATE DEHYDROGENASE SUBUNIT B"/>
    <property type="match status" value="1"/>
</dbReference>
<keyword evidence="7" id="KW-1185">Reference proteome</keyword>
<dbReference type="Gene3D" id="3.30.9.10">
    <property type="entry name" value="D-Amino Acid Oxidase, subunit A, domain 2"/>
    <property type="match status" value="1"/>
</dbReference>
<dbReference type="EMBL" id="JAUSWJ010000001">
    <property type="protein sequence ID" value="MDQ0517601.1"/>
    <property type="molecule type" value="Genomic_DNA"/>
</dbReference>
<dbReference type="Gene3D" id="3.10.20.440">
    <property type="entry name" value="2Fe-2S iron-sulphur cluster binding domain, sarcosine oxidase, alpha subunit, N-terminal domain"/>
    <property type="match status" value="1"/>
</dbReference>
<dbReference type="Proteomes" id="UP001223743">
    <property type="component" value="Unassembled WGS sequence"/>
</dbReference>
<name>A0ABU0M9F8_9HYPH</name>
<dbReference type="InterPro" id="IPR007419">
    <property type="entry name" value="BFD-like_2Fe2S-bd_dom"/>
</dbReference>
<evidence type="ECO:0000259" key="3">
    <source>
        <dbReference type="Pfam" id="PF01266"/>
    </source>
</evidence>
<dbReference type="InterPro" id="IPR042204">
    <property type="entry name" value="2Fe-2S-bd_N"/>
</dbReference>
<dbReference type="PRINTS" id="PR00368">
    <property type="entry name" value="FADPNR"/>
</dbReference>
<dbReference type="InterPro" id="IPR036010">
    <property type="entry name" value="2Fe-2S_ferredoxin-like_sf"/>
</dbReference>
<dbReference type="Pfam" id="PF07992">
    <property type="entry name" value="Pyr_redox_2"/>
    <property type="match status" value="1"/>
</dbReference>
<evidence type="ECO:0000259" key="4">
    <source>
        <dbReference type="Pfam" id="PF04324"/>
    </source>
</evidence>
<dbReference type="CDD" id="cd19946">
    <property type="entry name" value="GlpA-like_Fer2_BFD-like"/>
    <property type="match status" value="1"/>
</dbReference>
<sequence length="985" mass="102534">MEEEPTGGARRLGGSTAEPAGDPIAFAFEGRTVHGRAGESLAASLTAAGLMGLRQAGPDEQRGVFCGMGVCQECLVQIEGFGGQRACMVKTEPGMSVYRHDPALAALRPLGRRPEGAPEIETVEVAIIGAGPAGLSAAKLLAEAGLAPVVLDERPLPGGQYFKPLAPSQRFLPGGEDDQFKAGRRLVEATVAAGTDIRSGSAVWHAAVTEDGVELGIHAPGRAYVIRARFVILAAGAYERPWPVPGWTLPGVMTTGAAQTLARSYRVAPGMRVLIAGNGPLNWQVALEIAAGGGKVVGILESATPSRSRNAPAFLGMLAADRQLALRGLSIRRKLARAGIPIHEGTRLVAVTGNGKAKRAIAAGPGGQKLAFDVDAVCLGYGFLPSTGLLRMLGCPVTVDPANGFARPLVADDGRAGTAPVFVAGDASGIGGSVVAANGGVIAAAAVLEALGRADGRAARSARAARRRGARARRFQHHLWKLFADRQPPLAIADETPVCRCENVTAGAIRALRDEGVRDLGSLKRRTRLGMGGCQGRYCAGEALKILRDGDLSSAGPADLFAPQAPEKPVPAILLESEKAEWGGHREVETRPHPPHLPPPDPLPATTDLLVIGAGVIGTSSAMFAAGAGIETVVIDRSAPNSQASGGNAGSLHVQLLSWDFGRKAMAGGSPALRTIPLQRDAVQLWKELERDLDGDFEITTTGGLMVAENEEQTAFLRDKAEAERSMGIPVEVITRAEIAALAPHIAERMVVAAYCPDEGKINPMKATPALVAEAKRRGVRFAAGHNVIGIRAEADGYEVTTSGATIRARRVLIAAGGWSRHIGRMVGVELPISGAPLQMLVTEPTRPILKQLVAHADRHLTMKQATNGNLIIGGAWTAGTDPATGYSKVLRPSIEGNLWVAERTVPALAGLHLLRSWAAMNVNIDGAPLLGAIPGKPGLFVAASANGYTLGPLLGQLTADCIAGRRPLHALEGFTLARFRGAAA</sequence>
<reference evidence="6 7" key="1">
    <citation type="submission" date="2023-07" db="EMBL/GenBank/DDBJ databases">
        <title>Genomic Encyclopedia of Type Strains, Phase IV (KMG-IV): sequencing the most valuable type-strain genomes for metagenomic binning, comparative biology and taxonomic classification.</title>
        <authorList>
            <person name="Goeker M."/>
        </authorList>
    </citation>
    <scope>NUCLEOTIDE SEQUENCE [LARGE SCALE GENOMIC DNA]</scope>
    <source>
        <strain evidence="6 7">B1-1</strain>
    </source>
</reference>
<dbReference type="InterPro" id="IPR023753">
    <property type="entry name" value="FAD/NAD-binding_dom"/>
</dbReference>
<organism evidence="6 7">
    <name type="scientific">Kaistia geumhonensis</name>
    <dbReference type="NCBI Taxonomy" id="410839"/>
    <lineage>
        <taxon>Bacteria</taxon>
        <taxon>Pseudomonadati</taxon>
        <taxon>Pseudomonadota</taxon>
        <taxon>Alphaproteobacteria</taxon>
        <taxon>Hyphomicrobiales</taxon>
        <taxon>Kaistiaceae</taxon>
        <taxon>Kaistia</taxon>
    </lineage>
</organism>
<dbReference type="Gene3D" id="1.10.10.1100">
    <property type="entry name" value="BFD-like [2Fe-2S]-binding domain"/>
    <property type="match status" value="1"/>
</dbReference>
<evidence type="ECO:0000256" key="2">
    <source>
        <dbReference type="SAM" id="MobiDB-lite"/>
    </source>
</evidence>
<dbReference type="RefSeq" id="WP_266283023.1">
    <property type="nucleotide sequence ID" value="NZ_JAPKNF010000002.1"/>
</dbReference>
<feature type="domain" description="FAD dependent oxidoreductase" evidence="3">
    <location>
        <begin position="608"/>
        <end position="961"/>
    </location>
</feature>
<feature type="domain" description="FAD/NAD(P)-binding" evidence="5">
    <location>
        <begin position="124"/>
        <end position="437"/>
    </location>
</feature>
<dbReference type="InterPro" id="IPR036188">
    <property type="entry name" value="FAD/NAD-bd_sf"/>
</dbReference>
<dbReference type="Pfam" id="PF13510">
    <property type="entry name" value="Fer2_4"/>
    <property type="match status" value="1"/>
</dbReference>
<dbReference type="InterPro" id="IPR051691">
    <property type="entry name" value="Metab_Enz_Cyan_OpOx_G3PDH"/>
</dbReference>
<evidence type="ECO:0000259" key="5">
    <source>
        <dbReference type="Pfam" id="PF07992"/>
    </source>
</evidence>
<dbReference type="PANTHER" id="PTHR42949">
    <property type="entry name" value="ANAEROBIC GLYCEROL-3-PHOSPHATE DEHYDROGENASE SUBUNIT B"/>
    <property type="match status" value="1"/>
</dbReference>
<feature type="domain" description="BFD-like [2Fe-2S]-binding" evidence="4">
    <location>
        <begin position="498"/>
        <end position="548"/>
    </location>
</feature>
<dbReference type="SUPFAM" id="SSF54292">
    <property type="entry name" value="2Fe-2S ferredoxin-like"/>
    <property type="match status" value="1"/>
</dbReference>
<protein>
    <submittedName>
        <fullName evidence="6">Glycine/D-amino acid oxidase-like deaminating enzyme/bacterioferritin-associated ferredoxin</fullName>
    </submittedName>
</protein>
<dbReference type="InterPro" id="IPR041854">
    <property type="entry name" value="BFD-like_2Fe2S-bd_dom_sf"/>
</dbReference>
<evidence type="ECO:0000256" key="1">
    <source>
        <dbReference type="ARBA" id="ARBA00023002"/>
    </source>
</evidence>
<dbReference type="PRINTS" id="PR00469">
    <property type="entry name" value="PNDRDTASEII"/>
</dbReference>